<organism evidence="2 3">
    <name type="scientific">Hyalangium minutum</name>
    <dbReference type="NCBI Taxonomy" id="394096"/>
    <lineage>
        <taxon>Bacteria</taxon>
        <taxon>Pseudomonadati</taxon>
        <taxon>Myxococcota</taxon>
        <taxon>Myxococcia</taxon>
        <taxon>Myxococcales</taxon>
        <taxon>Cystobacterineae</taxon>
        <taxon>Archangiaceae</taxon>
        <taxon>Hyalangium</taxon>
    </lineage>
</organism>
<keyword evidence="3" id="KW-1185">Reference proteome</keyword>
<dbReference type="Gene3D" id="2.40.160.60">
    <property type="entry name" value="Outer membrane protein transport protein (OMPP1/FadL/TodX)"/>
    <property type="match status" value="1"/>
</dbReference>
<evidence type="ECO:0008006" key="4">
    <source>
        <dbReference type="Google" id="ProtNLM"/>
    </source>
</evidence>
<evidence type="ECO:0000313" key="2">
    <source>
        <dbReference type="EMBL" id="KFE67667.1"/>
    </source>
</evidence>
<keyword evidence="1" id="KW-0732">Signal</keyword>
<name>A0A085WJ04_9BACT</name>
<dbReference type="AlphaFoldDB" id="A0A085WJ04"/>
<accession>A0A085WJ04</accession>
<dbReference type="EMBL" id="JMCB01000007">
    <property type="protein sequence ID" value="KFE67667.1"/>
    <property type="molecule type" value="Genomic_DNA"/>
</dbReference>
<proteinExistence type="predicted"/>
<comment type="caution">
    <text evidence="2">The sequence shown here is derived from an EMBL/GenBank/DDBJ whole genome shotgun (WGS) entry which is preliminary data.</text>
</comment>
<evidence type="ECO:0000256" key="1">
    <source>
        <dbReference type="SAM" id="SignalP"/>
    </source>
</evidence>
<dbReference type="SUPFAM" id="SSF56935">
    <property type="entry name" value="Porins"/>
    <property type="match status" value="1"/>
</dbReference>
<dbReference type="PATRIC" id="fig|394096.3.peg.4189"/>
<sequence>MPRPLMVLLALCLSTTVYAQSDVDDLRDITSARGYGMGGAYRALGLGTEAVVGNPAAMALWKMYRMELHGSWDTSGKDAFGGVSLMDAKTSDLAAGLDYHVLSLRSGEGRTTGHFSTLAFALPITPGIFIGTSVHYLKLTGPRQTNASTVDGGLLLRLSDGLTLGFSAHNLIDTHNVELTRYYSLHTGYLAGLFTVGADVRADFESRDKTVLTYSGGFEYILGQVFPVRMGYTYDGFQKASQLGFGLGFMTETGGGIDLGYRHDLGGDKGRLLALTLKLQVSG</sequence>
<dbReference type="OrthoDB" id="5525309at2"/>
<feature type="chain" id="PRO_5001799903" description="PorV/PorQ family protein" evidence="1">
    <location>
        <begin position="20"/>
        <end position="283"/>
    </location>
</feature>
<dbReference type="Proteomes" id="UP000028725">
    <property type="component" value="Unassembled WGS sequence"/>
</dbReference>
<feature type="signal peptide" evidence="1">
    <location>
        <begin position="1"/>
        <end position="19"/>
    </location>
</feature>
<gene>
    <name evidence="2" type="ORF">DB31_8150</name>
</gene>
<reference evidence="2 3" key="1">
    <citation type="submission" date="2014-04" db="EMBL/GenBank/DDBJ databases">
        <title>Genome assembly of Hyalangium minutum DSM 14724.</title>
        <authorList>
            <person name="Sharma G."/>
            <person name="Subramanian S."/>
        </authorList>
    </citation>
    <scope>NUCLEOTIDE SEQUENCE [LARGE SCALE GENOMIC DNA]</scope>
    <source>
        <strain evidence="2 3">DSM 14724</strain>
    </source>
</reference>
<evidence type="ECO:0000313" key="3">
    <source>
        <dbReference type="Proteomes" id="UP000028725"/>
    </source>
</evidence>
<protein>
    <recommendedName>
        <fullName evidence="4">PorV/PorQ family protein</fullName>
    </recommendedName>
</protein>
<dbReference type="RefSeq" id="WP_044190480.1">
    <property type="nucleotide sequence ID" value="NZ_JMCB01000007.1"/>
</dbReference>